<dbReference type="AlphaFoldDB" id="A0AAV9HUT3"/>
<organism evidence="2 3">
    <name type="scientific">Cladorrhinum samala</name>
    <dbReference type="NCBI Taxonomy" id="585594"/>
    <lineage>
        <taxon>Eukaryota</taxon>
        <taxon>Fungi</taxon>
        <taxon>Dikarya</taxon>
        <taxon>Ascomycota</taxon>
        <taxon>Pezizomycotina</taxon>
        <taxon>Sordariomycetes</taxon>
        <taxon>Sordariomycetidae</taxon>
        <taxon>Sordariales</taxon>
        <taxon>Podosporaceae</taxon>
        <taxon>Cladorrhinum</taxon>
    </lineage>
</organism>
<feature type="non-terminal residue" evidence="2">
    <location>
        <position position="1"/>
    </location>
</feature>
<dbReference type="Gene3D" id="3.30.70.1060">
    <property type="entry name" value="Dimeric alpha+beta barrel"/>
    <property type="match status" value="1"/>
</dbReference>
<comment type="caution">
    <text evidence="2">The sequence shown here is derived from an EMBL/GenBank/DDBJ whole genome shotgun (WGS) entry which is preliminary data.</text>
</comment>
<evidence type="ECO:0000313" key="3">
    <source>
        <dbReference type="Proteomes" id="UP001321749"/>
    </source>
</evidence>
<dbReference type="PANTHER" id="PTHR35174">
    <property type="entry name" value="BLL7171 PROTEIN-RELATED"/>
    <property type="match status" value="1"/>
</dbReference>
<reference evidence="2" key="2">
    <citation type="submission" date="2023-06" db="EMBL/GenBank/DDBJ databases">
        <authorList>
            <consortium name="Lawrence Berkeley National Laboratory"/>
            <person name="Mondo S.J."/>
            <person name="Hensen N."/>
            <person name="Bonometti L."/>
            <person name="Westerberg I."/>
            <person name="Brannstrom I.O."/>
            <person name="Guillou S."/>
            <person name="Cros-Aarteil S."/>
            <person name="Calhoun S."/>
            <person name="Haridas S."/>
            <person name="Kuo A."/>
            <person name="Pangilinan J."/>
            <person name="Riley R."/>
            <person name="Labutti K."/>
            <person name="Andreopoulos B."/>
            <person name="Lipzen A."/>
            <person name="Chen C."/>
            <person name="Yanf M."/>
            <person name="Daum C."/>
            <person name="Ng V."/>
            <person name="Clum A."/>
            <person name="Steindorff A."/>
            <person name="Ohm R."/>
            <person name="Martin F."/>
            <person name="Silar P."/>
            <person name="Natvig D."/>
            <person name="Lalanne C."/>
            <person name="Gautier V."/>
            <person name="Ament-Velasquez S.L."/>
            <person name="Kruys A."/>
            <person name="Hutchinson M.I."/>
            <person name="Powell A.J."/>
            <person name="Barry K."/>
            <person name="Miller A.N."/>
            <person name="Grigoriev I.V."/>
            <person name="Debuchy R."/>
            <person name="Gladieux P."/>
            <person name="Thoren M.H."/>
            <person name="Johannesson H."/>
        </authorList>
    </citation>
    <scope>NUCLEOTIDE SEQUENCE</scope>
    <source>
        <strain evidence="2">PSN324</strain>
    </source>
</reference>
<dbReference type="Pfam" id="PF03795">
    <property type="entry name" value="YCII"/>
    <property type="match status" value="1"/>
</dbReference>
<dbReference type="InterPro" id="IPR011008">
    <property type="entry name" value="Dimeric_a/b-barrel"/>
</dbReference>
<protein>
    <submittedName>
        <fullName evidence="2">YciI family protein</fullName>
    </submittedName>
</protein>
<sequence>MERPQRHQKQRKNARFMILVLANAATEVGSTPAEMLEMKKFNDILRERGMLQVAEGLTPTKEGFRLSFGFDSELNQSVQSVESGPFKETISGYWIVKAESTEAVLEVASEIPFREGEVEVRRIAGNV</sequence>
<evidence type="ECO:0000259" key="1">
    <source>
        <dbReference type="Pfam" id="PF03795"/>
    </source>
</evidence>
<keyword evidence="3" id="KW-1185">Reference proteome</keyword>
<dbReference type="SUPFAM" id="SSF54909">
    <property type="entry name" value="Dimeric alpha+beta barrel"/>
    <property type="match status" value="1"/>
</dbReference>
<dbReference type="EMBL" id="MU864954">
    <property type="protein sequence ID" value="KAK4463925.1"/>
    <property type="molecule type" value="Genomic_DNA"/>
</dbReference>
<reference evidence="2" key="1">
    <citation type="journal article" date="2023" name="Mol. Phylogenet. Evol.">
        <title>Genome-scale phylogeny and comparative genomics of the fungal order Sordariales.</title>
        <authorList>
            <person name="Hensen N."/>
            <person name="Bonometti L."/>
            <person name="Westerberg I."/>
            <person name="Brannstrom I.O."/>
            <person name="Guillou S."/>
            <person name="Cros-Aarteil S."/>
            <person name="Calhoun S."/>
            <person name="Haridas S."/>
            <person name="Kuo A."/>
            <person name="Mondo S."/>
            <person name="Pangilinan J."/>
            <person name="Riley R."/>
            <person name="LaButti K."/>
            <person name="Andreopoulos B."/>
            <person name="Lipzen A."/>
            <person name="Chen C."/>
            <person name="Yan M."/>
            <person name="Daum C."/>
            <person name="Ng V."/>
            <person name="Clum A."/>
            <person name="Steindorff A."/>
            <person name="Ohm R.A."/>
            <person name="Martin F."/>
            <person name="Silar P."/>
            <person name="Natvig D.O."/>
            <person name="Lalanne C."/>
            <person name="Gautier V."/>
            <person name="Ament-Velasquez S.L."/>
            <person name="Kruys A."/>
            <person name="Hutchinson M.I."/>
            <person name="Powell A.J."/>
            <person name="Barry K."/>
            <person name="Miller A.N."/>
            <person name="Grigoriev I.V."/>
            <person name="Debuchy R."/>
            <person name="Gladieux P."/>
            <person name="Hiltunen Thoren M."/>
            <person name="Johannesson H."/>
        </authorList>
    </citation>
    <scope>NUCLEOTIDE SEQUENCE</scope>
    <source>
        <strain evidence="2">PSN324</strain>
    </source>
</reference>
<evidence type="ECO:0000313" key="2">
    <source>
        <dbReference type="EMBL" id="KAK4463925.1"/>
    </source>
</evidence>
<dbReference type="Proteomes" id="UP001321749">
    <property type="component" value="Unassembled WGS sequence"/>
</dbReference>
<proteinExistence type="predicted"/>
<accession>A0AAV9HUT3</accession>
<dbReference type="InterPro" id="IPR005545">
    <property type="entry name" value="YCII"/>
</dbReference>
<feature type="domain" description="YCII-related" evidence="1">
    <location>
        <begin position="16"/>
        <end position="123"/>
    </location>
</feature>
<gene>
    <name evidence="2" type="ORF">QBC42DRAFT_345138</name>
</gene>
<name>A0AAV9HUT3_9PEZI</name>